<evidence type="ECO:0000256" key="10">
    <source>
        <dbReference type="ARBA" id="ARBA00022840"/>
    </source>
</evidence>
<keyword evidence="7" id="KW-0378">Hydrolase</keyword>
<dbReference type="InterPro" id="IPR011545">
    <property type="entry name" value="DEAD/DEAH_box_helicase_dom"/>
</dbReference>
<evidence type="ECO:0000256" key="4">
    <source>
        <dbReference type="ARBA" id="ARBA00022723"/>
    </source>
</evidence>
<evidence type="ECO:0000259" key="17">
    <source>
        <dbReference type="PROSITE" id="PS50967"/>
    </source>
</evidence>
<protein>
    <recommendedName>
        <fullName evidence="16">DNA helicase RecQ</fullName>
        <ecNumber evidence="16">5.6.2.4</ecNumber>
    </recommendedName>
</protein>
<dbReference type="SUPFAM" id="SSF52540">
    <property type="entry name" value="P-loop containing nucleoside triphosphate hydrolases"/>
    <property type="match status" value="1"/>
</dbReference>
<dbReference type="SMART" id="SM00490">
    <property type="entry name" value="HELICc"/>
    <property type="match status" value="1"/>
</dbReference>
<evidence type="ECO:0000259" key="18">
    <source>
        <dbReference type="PROSITE" id="PS51192"/>
    </source>
</evidence>
<comment type="cofactor">
    <cofactor evidence="2">
        <name>Zn(2+)</name>
        <dbReference type="ChEBI" id="CHEBI:29105"/>
    </cofactor>
</comment>
<gene>
    <name evidence="20" type="ORF">SJ2017_0372</name>
</gene>
<comment type="similarity">
    <text evidence="3">Belongs to the helicase family. RecQ subfamily.</text>
</comment>
<dbReference type="InterPro" id="IPR036388">
    <property type="entry name" value="WH-like_DNA-bd_sf"/>
</dbReference>
<dbReference type="InterPro" id="IPR032284">
    <property type="entry name" value="RecQ_Zn-bd"/>
</dbReference>
<dbReference type="CDD" id="cd17920">
    <property type="entry name" value="DEXHc_RecQ"/>
    <property type="match status" value="1"/>
</dbReference>
<dbReference type="PROSITE" id="PS50967">
    <property type="entry name" value="HRDC"/>
    <property type="match status" value="1"/>
</dbReference>
<evidence type="ECO:0000313" key="20">
    <source>
        <dbReference type="EMBL" id="ARD20718.1"/>
    </source>
</evidence>
<evidence type="ECO:0000256" key="9">
    <source>
        <dbReference type="ARBA" id="ARBA00022833"/>
    </source>
</evidence>
<dbReference type="InterPro" id="IPR004589">
    <property type="entry name" value="DNA_helicase_ATP-dep_RecQ"/>
</dbReference>
<evidence type="ECO:0000256" key="6">
    <source>
        <dbReference type="ARBA" id="ARBA00022763"/>
    </source>
</evidence>
<dbReference type="Gene3D" id="3.40.50.300">
    <property type="entry name" value="P-loop containing nucleotide triphosphate hydrolases"/>
    <property type="match status" value="2"/>
</dbReference>
<evidence type="ECO:0000256" key="11">
    <source>
        <dbReference type="ARBA" id="ARBA00023125"/>
    </source>
</evidence>
<keyword evidence="12" id="KW-0233">DNA recombination</keyword>
<dbReference type="InterPro" id="IPR014001">
    <property type="entry name" value="Helicase_ATP-bd"/>
</dbReference>
<dbReference type="Pfam" id="PF09382">
    <property type="entry name" value="RQC"/>
    <property type="match status" value="1"/>
</dbReference>
<feature type="domain" description="Helicase ATP-binding" evidence="18">
    <location>
        <begin position="72"/>
        <end position="240"/>
    </location>
</feature>
<name>A0ABM6JFK4_9GAMM</name>
<dbReference type="Pfam" id="PF16124">
    <property type="entry name" value="RecQ_Zn_bind"/>
    <property type="match status" value="1"/>
</dbReference>
<evidence type="ECO:0000256" key="5">
    <source>
        <dbReference type="ARBA" id="ARBA00022741"/>
    </source>
</evidence>
<evidence type="ECO:0000256" key="3">
    <source>
        <dbReference type="ARBA" id="ARBA00005446"/>
    </source>
</evidence>
<reference evidence="20 21" key="1">
    <citation type="submission" date="2017-03" db="EMBL/GenBank/DDBJ databases">
        <title>Genome sequencing of Shewanella japonica KCTC 22435.</title>
        <authorList>
            <person name="Kim K.M."/>
        </authorList>
    </citation>
    <scope>NUCLEOTIDE SEQUENCE [LARGE SCALE GENOMIC DNA]</scope>
    <source>
        <strain evidence="20 21">KCTC 22435</strain>
    </source>
</reference>
<dbReference type="SMART" id="SM00956">
    <property type="entry name" value="RQC"/>
    <property type="match status" value="1"/>
</dbReference>
<dbReference type="InterPro" id="IPR018982">
    <property type="entry name" value="RQC_domain"/>
</dbReference>
<keyword evidence="8 20" id="KW-0347">Helicase</keyword>
<evidence type="ECO:0000256" key="14">
    <source>
        <dbReference type="ARBA" id="ARBA00023235"/>
    </source>
</evidence>
<dbReference type="EMBL" id="CP020472">
    <property type="protein sequence ID" value="ARD20718.1"/>
    <property type="molecule type" value="Genomic_DNA"/>
</dbReference>
<dbReference type="InterPro" id="IPR044876">
    <property type="entry name" value="HRDC_dom_sf"/>
</dbReference>
<dbReference type="Gene3D" id="1.10.10.10">
    <property type="entry name" value="Winged helix-like DNA-binding domain superfamily/Winged helix DNA-binding domain"/>
    <property type="match status" value="1"/>
</dbReference>
<dbReference type="SMART" id="SM00487">
    <property type="entry name" value="DEXDc"/>
    <property type="match status" value="1"/>
</dbReference>
<dbReference type="Pfam" id="PF00270">
    <property type="entry name" value="DEAD"/>
    <property type="match status" value="1"/>
</dbReference>
<dbReference type="SUPFAM" id="SSF47819">
    <property type="entry name" value="HRDC-like"/>
    <property type="match status" value="1"/>
</dbReference>
<comment type="catalytic activity">
    <reaction evidence="15">
        <text>Couples ATP hydrolysis with the unwinding of duplex DNA by translocating in the 3'-5' direction.</text>
        <dbReference type="EC" id="5.6.2.4"/>
    </reaction>
</comment>
<dbReference type="Proteomes" id="UP000191820">
    <property type="component" value="Chromosome"/>
</dbReference>
<dbReference type="Pfam" id="PF00271">
    <property type="entry name" value="Helicase_C"/>
    <property type="match status" value="1"/>
</dbReference>
<keyword evidence="5" id="KW-0547">Nucleotide-binding</keyword>
<dbReference type="GO" id="GO:0004386">
    <property type="term" value="F:helicase activity"/>
    <property type="evidence" value="ECO:0007669"/>
    <property type="project" value="UniProtKB-KW"/>
</dbReference>
<keyword evidence="9" id="KW-0862">Zinc</keyword>
<keyword evidence="14" id="KW-0413">Isomerase</keyword>
<comment type="cofactor">
    <cofactor evidence="1">
        <name>Mg(2+)</name>
        <dbReference type="ChEBI" id="CHEBI:18420"/>
    </cofactor>
</comment>
<evidence type="ECO:0000256" key="12">
    <source>
        <dbReference type="ARBA" id="ARBA00023172"/>
    </source>
</evidence>
<dbReference type="SMART" id="SM00341">
    <property type="entry name" value="HRDC"/>
    <property type="match status" value="1"/>
</dbReference>
<evidence type="ECO:0000256" key="8">
    <source>
        <dbReference type="ARBA" id="ARBA00022806"/>
    </source>
</evidence>
<feature type="domain" description="HRDC" evidence="17">
    <location>
        <begin position="568"/>
        <end position="645"/>
    </location>
</feature>
<keyword evidence="21" id="KW-1185">Reference proteome</keyword>
<dbReference type="NCBIfam" id="TIGR01389">
    <property type="entry name" value="recQ"/>
    <property type="match status" value="1"/>
</dbReference>
<keyword evidence="13" id="KW-0234">DNA repair</keyword>
<feature type="domain" description="Helicase C-terminal" evidence="19">
    <location>
        <begin position="263"/>
        <end position="408"/>
    </location>
</feature>
<dbReference type="InterPro" id="IPR002121">
    <property type="entry name" value="HRDC_dom"/>
</dbReference>
<dbReference type="Gene3D" id="1.10.150.80">
    <property type="entry name" value="HRDC domain"/>
    <property type="match status" value="1"/>
</dbReference>
<dbReference type="Pfam" id="PF00570">
    <property type="entry name" value="HRDC"/>
    <property type="match status" value="1"/>
</dbReference>
<dbReference type="NCBIfam" id="TIGR00614">
    <property type="entry name" value="recQ_fam"/>
    <property type="match status" value="1"/>
</dbReference>
<dbReference type="InterPro" id="IPR036390">
    <property type="entry name" value="WH_DNA-bd_sf"/>
</dbReference>
<dbReference type="InterPro" id="IPR006293">
    <property type="entry name" value="DNA_helicase_ATP-dep_RecQ_bac"/>
</dbReference>
<keyword evidence="11" id="KW-0238">DNA-binding</keyword>
<evidence type="ECO:0000313" key="21">
    <source>
        <dbReference type="Proteomes" id="UP000191820"/>
    </source>
</evidence>
<dbReference type="SUPFAM" id="SSF46785">
    <property type="entry name" value="Winged helix' DNA-binding domain"/>
    <property type="match status" value="1"/>
</dbReference>
<dbReference type="InterPro" id="IPR001650">
    <property type="entry name" value="Helicase_C-like"/>
</dbReference>
<keyword evidence="4" id="KW-0479">Metal-binding</keyword>
<dbReference type="InterPro" id="IPR027417">
    <property type="entry name" value="P-loop_NTPase"/>
</dbReference>
<evidence type="ECO:0000256" key="13">
    <source>
        <dbReference type="ARBA" id="ARBA00023204"/>
    </source>
</evidence>
<dbReference type="PROSITE" id="PS51194">
    <property type="entry name" value="HELICASE_CTER"/>
    <property type="match status" value="1"/>
</dbReference>
<organism evidence="20 21">
    <name type="scientific">Shewanella japonica</name>
    <dbReference type="NCBI Taxonomy" id="93973"/>
    <lineage>
        <taxon>Bacteria</taxon>
        <taxon>Pseudomonadati</taxon>
        <taxon>Pseudomonadota</taxon>
        <taxon>Gammaproteobacteria</taxon>
        <taxon>Alteromonadales</taxon>
        <taxon>Shewanellaceae</taxon>
        <taxon>Shewanella</taxon>
    </lineage>
</organism>
<keyword evidence="6" id="KW-0227">DNA damage</keyword>
<proteinExistence type="inferred from homology"/>
<keyword evidence="10" id="KW-0067">ATP-binding</keyword>
<evidence type="ECO:0000256" key="2">
    <source>
        <dbReference type="ARBA" id="ARBA00001947"/>
    </source>
</evidence>
<accession>A0ABM6JFK4</accession>
<evidence type="ECO:0000256" key="15">
    <source>
        <dbReference type="ARBA" id="ARBA00034617"/>
    </source>
</evidence>
<dbReference type="PROSITE" id="PS51192">
    <property type="entry name" value="HELICASE_ATP_BIND_1"/>
    <property type="match status" value="1"/>
</dbReference>
<dbReference type="EC" id="5.6.2.4" evidence="16"/>
<dbReference type="CDD" id="cd18794">
    <property type="entry name" value="SF2_C_RecQ"/>
    <property type="match status" value="1"/>
</dbReference>
<evidence type="ECO:0000259" key="19">
    <source>
        <dbReference type="PROSITE" id="PS51194"/>
    </source>
</evidence>
<evidence type="ECO:0000256" key="1">
    <source>
        <dbReference type="ARBA" id="ARBA00001946"/>
    </source>
</evidence>
<evidence type="ECO:0000256" key="7">
    <source>
        <dbReference type="ARBA" id="ARBA00022801"/>
    </source>
</evidence>
<dbReference type="PANTHER" id="PTHR13710">
    <property type="entry name" value="DNA HELICASE RECQ FAMILY MEMBER"/>
    <property type="match status" value="1"/>
</dbReference>
<dbReference type="PANTHER" id="PTHR13710:SF105">
    <property type="entry name" value="ATP-DEPENDENT DNA HELICASE Q1"/>
    <property type="match status" value="1"/>
</dbReference>
<dbReference type="InterPro" id="IPR010997">
    <property type="entry name" value="HRDC-like_sf"/>
</dbReference>
<sequence>MRIDSRHMHSSALKWRFLSSAQKMDNHISGSVEAQPQQISVPTPALEQDALGYHLQQIFGYRDFREGQREIIEQTLNGQDTLVIMPTGGGKSMCYQLPALLLPGLTVVVSPLISLMKDQVDSLTQSGVAAAYLNSSLPREETVAILRRLHQGEIKLLYVSPERLLRPDFIERLHELQVSLFAIDEAHCISQWGHDFRPEYAALGQLKQIFPYIPLMALTATADQATRESICQRLHITPFCLLSSFDRPNIRYTVVEKLNAANQLKQFLQLQKGSNGIIYCSSRRRVDEVADRLKLQGFSAAAYHAGMTQEERVDIQDKFLKDKIDIVVATVAFGMGINKSNVRFVVHYDIPKSVESYYQETGRAGRDGLDAEAYMLFDPADIGRVKHLIEQSEPGPQQDVEFHKMNTMAAFAEAQTCRRQVLLHYFDESADKPCGNCDVCIDPPKKYDGSEDAKKVLSCIFRLNQHFGVNQVIDVLRGSKAANVMDRGHNKLSTWGIGKEQSHEYWLSVTRQLIHLGLASQDITRGSSVKLNESARAVLKGEVTLQLAEPRIQLVTTKRRSSASRAPQQYDRKLFARLKLLRRELAEEHDVPPYLVFNDATLAEMAAMVPTSAGEMLAVNGVGERKLSRFGNAFLDEISQYLIES</sequence>
<evidence type="ECO:0000256" key="16">
    <source>
        <dbReference type="NCBIfam" id="TIGR01389"/>
    </source>
</evidence>